<evidence type="ECO:0000313" key="10">
    <source>
        <dbReference type="EMBL" id="TMJ14083.1"/>
    </source>
</evidence>
<feature type="transmembrane region" description="Helical" evidence="7">
    <location>
        <begin position="99"/>
        <end position="123"/>
    </location>
</feature>
<dbReference type="EMBL" id="VBAM01000127">
    <property type="protein sequence ID" value="TMJ14083.1"/>
    <property type="molecule type" value="Genomic_DNA"/>
</dbReference>
<keyword evidence="4 7" id="KW-0812">Transmembrane</keyword>
<keyword evidence="2 7" id="KW-0813">Transport</keyword>
<reference evidence="11 12" key="1">
    <citation type="journal article" date="2019" name="Nat. Microbiol.">
        <title>Mediterranean grassland soil C-N compound turnover is dependent on rainfall and depth, and is mediated by genomically divergent microorganisms.</title>
        <authorList>
            <person name="Diamond S."/>
            <person name="Andeer P.F."/>
            <person name="Li Z."/>
            <person name="Crits-Christoph A."/>
            <person name="Burstein D."/>
            <person name="Anantharaman K."/>
            <person name="Lane K.R."/>
            <person name="Thomas B.C."/>
            <person name="Pan C."/>
            <person name="Northen T.R."/>
            <person name="Banfield J.F."/>
        </authorList>
    </citation>
    <scope>NUCLEOTIDE SEQUENCE [LARGE SCALE GENOMIC DNA]</scope>
    <source>
        <strain evidence="10">NP_5</strain>
        <strain evidence="9">NP_7</strain>
    </source>
</reference>
<evidence type="ECO:0000313" key="9">
    <source>
        <dbReference type="EMBL" id="TMI80095.1"/>
    </source>
</evidence>
<name>A0A537J9B5_9BACT</name>
<gene>
    <name evidence="10" type="ORF">E6H02_04020</name>
    <name evidence="9" type="ORF">E6H04_09250</name>
</gene>
<keyword evidence="5 7" id="KW-1133">Transmembrane helix</keyword>
<sequence>MLAYLTGRLLALLPVLLVVGAVVFLLIHLTPGDPARVLLGQDATPEQVQALRHDLGLDRPLIVQFGLWLARAVRGDLGLSIFQHVPVTDDILQHAGPTVMLSLLAITVALLIGIPAGVVSAVFRNSWLDQGSLALAMLGAAVPSFWLGLSLIVVFAVNLGWLPSSGYRSLSQGAGLSLHYLLLPALALGLPNSSLIIRFTRSSLLDVIGNDYIRTARAKGVNERAVIFHHAFRNALVPILTVVGLTFAALMGGAVVTETVFSLPGVGQLVVSSVLRRDYPVIQGVILMVGTIYVLINLGVDLLYFLVDPRVKY</sequence>
<evidence type="ECO:0000256" key="5">
    <source>
        <dbReference type="ARBA" id="ARBA00022989"/>
    </source>
</evidence>
<feature type="domain" description="ABC transmembrane type-1" evidence="8">
    <location>
        <begin position="95"/>
        <end position="304"/>
    </location>
</feature>
<comment type="subcellular location">
    <subcellularLocation>
        <location evidence="1 7">Cell membrane</location>
        <topology evidence="1 7">Multi-pass membrane protein</topology>
    </subcellularLocation>
</comment>
<dbReference type="GO" id="GO:0055085">
    <property type="term" value="P:transmembrane transport"/>
    <property type="evidence" value="ECO:0007669"/>
    <property type="project" value="InterPro"/>
</dbReference>
<dbReference type="Pfam" id="PF19300">
    <property type="entry name" value="BPD_transp_1_N"/>
    <property type="match status" value="1"/>
</dbReference>
<dbReference type="AlphaFoldDB" id="A0A537J9B5"/>
<dbReference type="Proteomes" id="UP000320048">
    <property type="component" value="Unassembled WGS sequence"/>
</dbReference>
<comment type="caution">
    <text evidence="9">The sequence shown here is derived from an EMBL/GenBank/DDBJ whole genome shotgun (WGS) entry which is preliminary data.</text>
</comment>
<dbReference type="Proteomes" id="UP000320393">
    <property type="component" value="Unassembled WGS sequence"/>
</dbReference>
<dbReference type="CDD" id="cd06261">
    <property type="entry name" value="TM_PBP2"/>
    <property type="match status" value="1"/>
</dbReference>
<evidence type="ECO:0000259" key="8">
    <source>
        <dbReference type="PROSITE" id="PS50928"/>
    </source>
</evidence>
<evidence type="ECO:0000256" key="4">
    <source>
        <dbReference type="ARBA" id="ARBA00022692"/>
    </source>
</evidence>
<evidence type="ECO:0000256" key="2">
    <source>
        <dbReference type="ARBA" id="ARBA00022448"/>
    </source>
</evidence>
<dbReference type="Pfam" id="PF00528">
    <property type="entry name" value="BPD_transp_1"/>
    <property type="match status" value="1"/>
</dbReference>
<dbReference type="InterPro" id="IPR000515">
    <property type="entry name" value="MetI-like"/>
</dbReference>
<keyword evidence="6 7" id="KW-0472">Membrane</keyword>
<accession>A0A537J9B5</accession>
<evidence type="ECO:0000256" key="6">
    <source>
        <dbReference type="ARBA" id="ARBA00023136"/>
    </source>
</evidence>
<feature type="transmembrane region" description="Helical" evidence="7">
    <location>
        <begin position="177"/>
        <end position="197"/>
    </location>
</feature>
<comment type="similarity">
    <text evidence="7">Belongs to the binding-protein-dependent transport system permease family.</text>
</comment>
<evidence type="ECO:0000313" key="12">
    <source>
        <dbReference type="Proteomes" id="UP000320393"/>
    </source>
</evidence>
<dbReference type="InterPro" id="IPR045621">
    <property type="entry name" value="BPD_transp_1_N"/>
</dbReference>
<dbReference type="Gene3D" id="1.10.3720.10">
    <property type="entry name" value="MetI-like"/>
    <property type="match status" value="1"/>
</dbReference>
<feature type="transmembrane region" description="Helical" evidence="7">
    <location>
        <begin position="235"/>
        <end position="261"/>
    </location>
</feature>
<organism evidence="9 11">
    <name type="scientific">Candidatus Segetimicrobium genomatis</name>
    <dbReference type="NCBI Taxonomy" id="2569760"/>
    <lineage>
        <taxon>Bacteria</taxon>
        <taxon>Bacillati</taxon>
        <taxon>Candidatus Sysuimicrobiota</taxon>
        <taxon>Candidatus Sysuimicrobiia</taxon>
        <taxon>Candidatus Sysuimicrobiales</taxon>
        <taxon>Candidatus Segetimicrobiaceae</taxon>
        <taxon>Candidatus Segetimicrobium</taxon>
    </lineage>
</organism>
<dbReference type="EMBL" id="VBAO01000242">
    <property type="protein sequence ID" value="TMI80095.1"/>
    <property type="molecule type" value="Genomic_DNA"/>
</dbReference>
<dbReference type="PROSITE" id="PS50928">
    <property type="entry name" value="ABC_TM1"/>
    <property type="match status" value="1"/>
</dbReference>
<dbReference type="InterPro" id="IPR035906">
    <property type="entry name" value="MetI-like_sf"/>
</dbReference>
<feature type="transmembrane region" description="Helical" evidence="7">
    <location>
        <begin position="9"/>
        <end position="29"/>
    </location>
</feature>
<proteinExistence type="inferred from homology"/>
<evidence type="ECO:0000256" key="7">
    <source>
        <dbReference type="RuleBase" id="RU363032"/>
    </source>
</evidence>
<dbReference type="PANTHER" id="PTHR43163:SF3">
    <property type="entry name" value="PEPTIDE ABC TRANSPORTER PERMEASE PROTEIN"/>
    <property type="match status" value="1"/>
</dbReference>
<protein>
    <submittedName>
        <fullName evidence="9">ABC transporter permease</fullName>
    </submittedName>
</protein>
<feature type="transmembrane region" description="Helical" evidence="7">
    <location>
        <begin position="135"/>
        <end position="157"/>
    </location>
</feature>
<evidence type="ECO:0000313" key="11">
    <source>
        <dbReference type="Proteomes" id="UP000320048"/>
    </source>
</evidence>
<dbReference type="GO" id="GO:0005886">
    <property type="term" value="C:plasma membrane"/>
    <property type="evidence" value="ECO:0007669"/>
    <property type="project" value="UniProtKB-SubCell"/>
</dbReference>
<dbReference type="SUPFAM" id="SSF161098">
    <property type="entry name" value="MetI-like"/>
    <property type="match status" value="1"/>
</dbReference>
<evidence type="ECO:0000256" key="3">
    <source>
        <dbReference type="ARBA" id="ARBA00022475"/>
    </source>
</evidence>
<dbReference type="PANTHER" id="PTHR43163">
    <property type="entry name" value="DIPEPTIDE TRANSPORT SYSTEM PERMEASE PROTEIN DPPB-RELATED"/>
    <property type="match status" value="1"/>
</dbReference>
<feature type="transmembrane region" description="Helical" evidence="7">
    <location>
        <begin position="281"/>
        <end position="307"/>
    </location>
</feature>
<keyword evidence="3" id="KW-1003">Cell membrane</keyword>
<evidence type="ECO:0000256" key="1">
    <source>
        <dbReference type="ARBA" id="ARBA00004651"/>
    </source>
</evidence>